<name>A0AA46UJ45_VIBPH</name>
<reference evidence="2" key="1">
    <citation type="submission" date="2022-05" db="EMBL/GenBank/DDBJ databases">
        <title>Megaplasmid of Vibrio parahaemolyticus.</title>
        <authorList>
            <person name="Strauch E."/>
            <person name="Borowiak M."/>
        </authorList>
    </citation>
    <scope>NUCLEOTIDE SEQUENCE</scope>
    <source>
        <strain evidence="2">16-VB00198</strain>
    </source>
</reference>
<feature type="transmembrane region" description="Helical" evidence="1">
    <location>
        <begin position="146"/>
        <end position="165"/>
    </location>
</feature>
<dbReference type="Proteomes" id="UP001163036">
    <property type="component" value="Chromosome 1"/>
</dbReference>
<evidence type="ECO:0000313" key="2">
    <source>
        <dbReference type="EMBL" id="UYV25249.1"/>
    </source>
</evidence>
<accession>A0AA46UJ45</accession>
<dbReference type="EMBL" id="CP097355">
    <property type="protein sequence ID" value="UYV25249.1"/>
    <property type="molecule type" value="Genomic_DNA"/>
</dbReference>
<evidence type="ECO:0000256" key="1">
    <source>
        <dbReference type="SAM" id="Phobius"/>
    </source>
</evidence>
<keyword evidence="1" id="KW-1133">Transmembrane helix</keyword>
<keyword evidence="1" id="KW-0472">Membrane</keyword>
<feature type="transmembrane region" description="Helical" evidence="1">
    <location>
        <begin position="20"/>
        <end position="40"/>
    </location>
</feature>
<feature type="transmembrane region" description="Helical" evidence="1">
    <location>
        <begin position="192"/>
        <end position="213"/>
    </location>
</feature>
<gene>
    <name evidence="2" type="ORF">M5598_09195</name>
</gene>
<evidence type="ECO:0000313" key="3">
    <source>
        <dbReference type="Proteomes" id="UP001163036"/>
    </source>
</evidence>
<dbReference type="AlphaFoldDB" id="A0AA46UJ45"/>
<feature type="transmembrane region" description="Helical" evidence="1">
    <location>
        <begin position="60"/>
        <end position="82"/>
    </location>
</feature>
<protein>
    <submittedName>
        <fullName evidence="2">Uncharacterized protein</fullName>
    </submittedName>
</protein>
<proteinExistence type="predicted"/>
<dbReference type="RefSeq" id="WP_069537791.1">
    <property type="nucleotide sequence ID" value="NZ_CP044062.1"/>
</dbReference>
<sequence length="233" mass="26356">MDKVLSYVNQIMDRADSFNYFVFLSTFVIFLDGVLLYAHGISIFELNFSYIKSSITIGSFLVFLCVYSLFMAVVVTGLKFVISQIVLSLPTIEFFQHSDNGNFRQTFTKDYVTASQMLTYAIKNDNSVALGVVAEKRQETRNLLNLEKNCFAFLLASLLSLAVGFEDSPSLVVSMFTFTEDGNLLSFESLKAILVSVVYITMVYLGVIRGCCFQITPSLYRDRIYFPDNDIKN</sequence>
<organism evidence="2 3">
    <name type="scientific">Vibrio parahaemolyticus</name>
    <dbReference type="NCBI Taxonomy" id="670"/>
    <lineage>
        <taxon>Bacteria</taxon>
        <taxon>Pseudomonadati</taxon>
        <taxon>Pseudomonadota</taxon>
        <taxon>Gammaproteobacteria</taxon>
        <taxon>Vibrionales</taxon>
        <taxon>Vibrionaceae</taxon>
        <taxon>Vibrio</taxon>
    </lineage>
</organism>
<keyword evidence="1" id="KW-0812">Transmembrane</keyword>